<proteinExistence type="predicted"/>
<dbReference type="EMBL" id="JXBY01000017">
    <property type="protein sequence ID" value="KJY56122.1"/>
    <property type="molecule type" value="Genomic_DNA"/>
</dbReference>
<evidence type="ECO:0000256" key="2">
    <source>
        <dbReference type="SAM" id="MobiDB-lite"/>
    </source>
</evidence>
<evidence type="ECO:0008006" key="5">
    <source>
        <dbReference type="Google" id="ProtNLM"/>
    </source>
</evidence>
<sequence>MKLFEINNAIKEVADKDDIDPETLKDTLDALKLTRDDKLDGLAGLIERDTANIDFLTNKIKQLTEQKHHYENQKNNLLNYMTEVIDDAGIKELHTEHYILKPRNYKQKTIISDERKLPKIYIVTKEVSSIDKRKLYQDMKDGQEVPGAHLEPNRKTTIS</sequence>
<organism evidence="3 4">
    <name type="scientific">Lactobacillus kullabergensis</name>
    <dbReference type="NCBI Taxonomy" id="1218493"/>
    <lineage>
        <taxon>Bacteria</taxon>
        <taxon>Bacillati</taxon>
        <taxon>Bacillota</taxon>
        <taxon>Bacilli</taxon>
        <taxon>Lactobacillales</taxon>
        <taxon>Lactobacillaceae</taxon>
        <taxon>Lactobacillus</taxon>
    </lineage>
</organism>
<dbReference type="AlphaFoldDB" id="A0A0F4LBA6"/>
<dbReference type="Pfam" id="PF05565">
    <property type="entry name" value="Sipho_Gp157"/>
    <property type="match status" value="1"/>
</dbReference>
<feature type="coiled-coil region" evidence="1">
    <location>
        <begin position="46"/>
        <end position="80"/>
    </location>
</feature>
<dbReference type="STRING" id="1218493.JF76_07240"/>
<dbReference type="Proteomes" id="UP000033533">
    <property type="component" value="Unassembled WGS sequence"/>
</dbReference>
<reference evidence="3 4" key="1">
    <citation type="submission" date="2014-12" db="EMBL/GenBank/DDBJ databases">
        <title>Comparative genomics of the lactic acid bacteria isolated from the honey bee gut.</title>
        <authorList>
            <person name="Ellegaard K.M."/>
            <person name="Tamarit D."/>
            <person name="Javelind E."/>
            <person name="Olofsson T."/>
            <person name="Andersson S.G."/>
            <person name="Vasquez A."/>
        </authorList>
    </citation>
    <scope>NUCLEOTIDE SEQUENCE [LARGE SCALE GENOMIC DNA]</scope>
    <source>
        <strain evidence="3 4">Biut2</strain>
    </source>
</reference>
<name>A0A0F4LBA6_9LACO</name>
<accession>A0A0F4LBA6</accession>
<dbReference type="InterPro" id="IPR008840">
    <property type="entry name" value="Sipho_Gp157"/>
</dbReference>
<gene>
    <name evidence="3" type="ORF">JF76_07240</name>
</gene>
<protein>
    <recommendedName>
        <fullName evidence="5">Siphovirus Gp157 family protein</fullName>
    </recommendedName>
</protein>
<dbReference type="RefSeq" id="WP_045927872.1">
    <property type="nucleotide sequence ID" value="NZ_JBHSZS010000009.1"/>
</dbReference>
<dbReference type="PATRIC" id="fig|1218493.3.peg.770"/>
<dbReference type="HOGENOM" id="CLU_124446_2_0_9"/>
<feature type="region of interest" description="Disordered" evidence="2">
    <location>
        <begin position="140"/>
        <end position="159"/>
    </location>
</feature>
<evidence type="ECO:0000313" key="4">
    <source>
        <dbReference type="Proteomes" id="UP000033533"/>
    </source>
</evidence>
<dbReference type="OrthoDB" id="2168866at2"/>
<comment type="caution">
    <text evidence="3">The sequence shown here is derived from an EMBL/GenBank/DDBJ whole genome shotgun (WGS) entry which is preliminary data.</text>
</comment>
<keyword evidence="1" id="KW-0175">Coiled coil</keyword>
<evidence type="ECO:0000256" key="1">
    <source>
        <dbReference type="SAM" id="Coils"/>
    </source>
</evidence>
<evidence type="ECO:0000313" key="3">
    <source>
        <dbReference type="EMBL" id="KJY56122.1"/>
    </source>
</evidence>